<name>A0ABD3I8C0_9MARC</name>
<dbReference type="EMBL" id="JBJQOH010000001">
    <property type="protein sequence ID" value="KAL3699903.1"/>
    <property type="molecule type" value="Genomic_DNA"/>
</dbReference>
<evidence type="ECO:0000256" key="6">
    <source>
        <dbReference type="ARBA" id="ARBA00034303"/>
    </source>
</evidence>
<dbReference type="GO" id="GO:0005640">
    <property type="term" value="C:nuclear outer membrane"/>
    <property type="evidence" value="ECO:0007669"/>
    <property type="project" value="UniProtKB-SubCell"/>
</dbReference>
<proteinExistence type="inferred from homology"/>
<evidence type="ECO:0008006" key="9">
    <source>
        <dbReference type="Google" id="ProtNLM"/>
    </source>
</evidence>
<keyword evidence="2" id="KW-0812">Transmembrane</keyword>
<sequence length="433" mass="46378">MMATTCAARLPGVMAGAAALATAVTSADFPHKLQPRTPSIMFHAPHPLPSTSFPVSSSETISLGSANTCYASSLPLPHEITCSAGPLSCPTPKVLSQLLPFHLSQSCGVPPTSVNSPSRVPRDLLHKHFSGQTSKFLPVSAQYVSPSLQSGSPFSPHLFEVSALSAGQGLPYSSAHLPGTGAWNAMHSWHTPTPGSFSNGNGKHGSGKPAVTVVLLGWLGSQQKHLKKYADWYNARGIHAVTFTVPMADILSFTMGGKAEAHVDELATHLAMWLDDQQHEDKHLIFHTFSNTGWLTYGVVLEKLQSRGSQLISKIKGCVVDSAPAADPDPQVWASGFSAALLKKRSVAAQAAIIDGREHVVEATQPHIAEAALLLMLEKFFTVFLQIPAISQRLSQVVNILSKQQPDCPQLYIYSTADKISTFLQECSPKVVR</sequence>
<evidence type="ECO:0000256" key="1">
    <source>
        <dbReference type="ARBA" id="ARBA00007387"/>
    </source>
</evidence>
<comment type="caution">
    <text evidence="7">The sequence shown here is derived from an EMBL/GenBank/DDBJ whole genome shotgun (WGS) entry which is preliminary data.</text>
</comment>
<dbReference type="PANTHER" id="PTHR12265:SF30">
    <property type="entry name" value="TRANSMEMBRANE PROTEIN 53"/>
    <property type="match status" value="1"/>
</dbReference>
<evidence type="ECO:0000256" key="5">
    <source>
        <dbReference type="ARBA" id="ARBA00023242"/>
    </source>
</evidence>
<dbReference type="SUPFAM" id="SSF53474">
    <property type="entry name" value="alpha/beta-Hydrolases"/>
    <property type="match status" value="1"/>
</dbReference>
<dbReference type="AlphaFoldDB" id="A0ABD3I8C0"/>
<dbReference type="Proteomes" id="UP001633002">
    <property type="component" value="Unassembled WGS sequence"/>
</dbReference>
<comment type="subcellular location">
    <subcellularLocation>
        <location evidence="6">Nucleus outer membrane</location>
        <topology evidence="6">Single-pass membrane protein</topology>
    </subcellularLocation>
</comment>
<keyword evidence="4" id="KW-0472">Membrane</keyword>
<evidence type="ECO:0000313" key="8">
    <source>
        <dbReference type="Proteomes" id="UP001633002"/>
    </source>
</evidence>
<evidence type="ECO:0000256" key="2">
    <source>
        <dbReference type="ARBA" id="ARBA00022692"/>
    </source>
</evidence>
<dbReference type="PANTHER" id="PTHR12265">
    <property type="entry name" value="TRANSMEMBRANE PROTEIN 53"/>
    <property type="match status" value="1"/>
</dbReference>
<comment type="similarity">
    <text evidence="1">Belongs to the TMEM53 family.</text>
</comment>
<dbReference type="InterPro" id="IPR029058">
    <property type="entry name" value="AB_hydrolase_fold"/>
</dbReference>
<evidence type="ECO:0000256" key="4">
    <source>
        <dbReference type="ARBA" id="ARBA00023136"/>
    </source>
</evidence>
<keyword evidence="5" id="KW-0539">Nucleus</keyword>
<evidence type="ECO:0000313" key="7">
    <source>
        <dbReference type="EMBL" id="KAL3699903.1"/>
    </source>
</evidence>
<dbReference type="Pfam" id="PF05705">
    <property type="entry name" value="DUF829"/>
    <property type="match status" value="1"/>
</dbReference>
<keyword evidence="8" id="KW-1185">Reference proteome</keyword>
<dbReference type="InterPro" id="IPR008547">
    <property type="entry name" value="DUF829_TMEM53"/>
</dbReference>
<protein>
    <recommendedName>
        <fullName evidence="9">Transmembrane protein 53</fullName>
    </recommendedName>
</protein>
<reference evidence="7 8" key="1">
    <citation type="submission" date="2024-09" db="EMBL/GenBank/DDBJ databases">
        <title>Chromosome-scale assembly of Riccia sorocarpa.</title>
        <authorList>
            <person name="Paukszto L."/>
        </authorList>
    </citation>
    <scope>NUCLEOTIDE SEQUENCE [LARGE SCALE GENOMIC DNA]</scope>
    <source>
        <strain evidence="7">LP-2024</strain>
        <tissue evidence="7">Aerial parts of the thallus</tissue>
    </source>
</reference>
<organism evidence="7 8">
    <name type="scientific">Riccia sorocarpa</name>
    <dbReference type="NCBI Taxonomy" id="122646"/>
    <lineage>
        <taxon>Eukaryota</taxon>
        <taxon>Viridiplantae</taxon>
        <taxon>Streptophyta</taxon>
        <taxon>Embryophyta</taxon>
        <taxon>Marchantiophyta</taxon>
        <taxon>Marchantiopsida</taxon>
        <taxon>Marchantiidae</taxon>
        <taxon>Marchantiales</taxon>
        <taxon>Ricciaceae</taxon>
        <taxon>Riccia</taxon>
    </lineage>
</organism>
<keyword evidence="3" id="KW-1133">Transmembrane helix</keyword>
<evidence type="ECO:0000256" key="3">
    <source>
        <dbReference type="ARBA" id="ARBA00022989"/>
    </source>
</evidence>
<gene>
    <name evidence="7" type="ORF">R1sor_017925</name>
</gene>
<accession>A0ABD3I8C0</accession>